<feature type="compositionally biased region" description="Polar residues" evidence="1">
    <location>
        <begin position="301"/>
        <end position="320"/>
    </location>
</feature>
<feature type="compositionally biased region" description="Polar residues" evidence="1">
    <location>
        <begin position="895"/>
        <end position="907"/>
    </location>
</feature>
<evidence type="ECO:0000313" key="4">
    <source>
        <dbReference type="Proteomes" id="UP001186944"/>
    </source>
</evidence>
<organism evidence="3 4">
    <name type="scientific">Pinctada imbricata</name>
    <name type="common">Atlantic pearl-oyster</name>
    <name type="synonym">Pinctada martensii</name>
    <dbReference type="NCBI Taxonomy" id="66713"/>
    <lineage>
        <taxon>Eukaryota</taxon>
        <taxon>Metazoa</taxon>
        <taxon>Spiralia</taxon>
        <taxon>Lophotrochozoa</taxon>
        <taxon>Mollusca</taxon>
        <taxon>Bivalvia</taxon>
        <taxon>Autobranchia</taxon>
        <taxon>Pteriomorphia</taxon>
        <taxon>Pterioida</taxon>
        <taxon>Pterioidea</taxon>
        <taxon>Pteriidae</taxon>
        <taxon>Pinctada</taxon>
    </lineage>
</organism>
<keyword evidence="4" id="KW-1185">Reference proteome</keyword>
<feature type="compositionally biased region" description="Polar residues" evidence="1">
    <location>
        <begin position="605"/>
        <end position="617"/>
    </location>
</feature>
<feature type="region of interest" description="Disordered" evidence="1">
    <location>
        <begin position="294"/>
        <end position="332"/>
    </location>
</feature>
<feature type="region of interest" description="Disordered" evidence="1">
    <location>
        <begin position="382"/>
        <end position="466"/>
    </location>
</feature>
<evidence type="ECO:0000259" key="2">
    <source>
        <dbReference type="Pfam" id="PF05018"/>
    </source>
</evidence>
<feature type="compositionally biased region" description="Low complexity" evidence="1">
    <location>
        <begin position="931"/>
        <end position="948"/>
    </location>
</feature>
<feature type="compositionally biased region" description="Acidic residues" evidence="1">
    <location>
        <begin position="561"/>
        <end position="574"/>
    </location>
</feature>
<dbReference type="Proteomes" id="UP001186944">
    <property type="component" value="Unassembled WGS sequence"/>
</dbReference>
<feature type="compositionally biased region" description="Polar residues" evidence="1">
    <location>
        <begin position="651"/>
        <end position="699"/>
    </location>
</feature>
<feature type="compositionally biased region" description="Polar residues" evidence="1">
    <location>
        <begin position="741"/>
        <end position="765"/>
    </location>
</feature>
<feature type="compositionally biased region" description="Basic residues" evidence="1">
    <location>
        <begin position="584"/>
        <end position="593"/>
    </location>
</feature>
<feature type="compositionally biased region" description="Low complexity" evidence="1">
    <location>
        <begin position="440"/>
        <end position="462"/>
    </location>
</feature>
<feature type="region of interest" description="Disordered" evidence="1">
    <location>
        <begin position="557"/>
        <end position="767"/>
    </location>
</feature>
<dbReference type="InterPro" id="IPR007714">
    <property type="entry name" value="CFA20_dom"/>
</dbReference>
<name>A0AA89CAZ6_PINIB</name>
<gene>
    <name evidence="3" type="ORF">FSP39_016320</name>
</gene>
<dbReference type="AlphaFoldDB" id="A0AA89CAZ6"/>
<comment type="caution">
    <text evidence="3">The sequence shown here is derived from an EMBL/GenBank/DDBJ whole genome shotgun (WGS) entry which is preliminary data.</text>
</comment>
<proteinExistence type="predicted"/>
<accession>A0AA89CAZ6</accession>
<reference evidence="3" key="1">
    <citation type="submission" date="2019-08" db="EMBL/GenBank/DDBJ databases">
        <title>The improved chromosome-level genome for the pearl oyster Pinctada fucata martensii using PacBio sequencing and Hi-C.</title>
        <authorList>
            <person name="Zheng Z."/>
        </authorList>
    </citation>
    <scope>NUCLEOTIDE SEQUENCE</scope>
    <source>
        <strain evidence="3">ZZ-2019</strain>
        <tissue evidence="3">Adductor muscle</tissue>
    </source>
</reference>
<feature type="region of interest" description="Disordered" evidence="1">
    <location>
        <begin position="820"/>
        <end position="963"/>
    </location>
</feature>
<feature type="domain" description="CFA20" evidence="2">
    <location>
        <begin position="45"/>
        <end position="205"/>
    </location>
</feature>
<dbReference type="InterPro" id="IPR040441">
    <property type="entry name" value="CFA20/CFAP20DC"/>
</dbReference>
<sequence length="991" mass="109794">MFKVRRKMRLTYVRSTGRSHKSRFSGKYKLVVDYKTFNAWNQGGPYFEVFTPQGKDSTASWKLNGSVKKVYDKEVKGNVCSLEGSSATTKMQLPKDRQSLTLIQRYLIFQIFIPRGQEFSFELGVTDLSNNKRRILLSTSQKESHVTPLHAKVPLTILRRHVWLNLCLDLVSLVSDLWRGQTFKATESITISANCKLRRVFTMKSQPPDTAGDEEMHGCPSSNVGELDQIPKQCQFATDVSFVTQLINVTKIKHVERFKGGGETHRPVSNMEVDLNASGRRTSLNDSNYHIAFGTKVPGVPNQSKSKGNVTNRSLRSNMSRADEGDSTYRDLSASVSSKDGFLGDQAGGANHLEAVGHHPAHQRQLSDPASVMDTDMQSRFEIDRSDVPMAIVQPHPPREPSSDRLRRKIRVKNGGTNSGSVSSKERVSSAGSLKDEGLGSVSQSTSAKSSKSGSQSSLPSGKDLRKKRIVSEGELLSNNHSLSLRTDPHNAISKGGDSGVVSLSESVSGMGLSDSLNYRKEYNREDYQGDGAVFDDSVSDVIDVLKHGIVLHEDLSSGDEREDYEESEEEPEKDDVMYLFSSKPKKAPRRHISPNFLEMDETESQMVRSPNTSRGAKSQRGAKFENDFHSSDSSSQEDEDIRRKKLPGSRPQSGTSSRPHSGSTSRPHSGNTSRPHSGSTSRPHSGTASKPHSASSRDAASPKGQRHSVVSKSHRKDKHSDGQNFNQVPKFMNVSPELRISTQLPTHRSEVSVNGNSTNRSVSRMNRKSLREIPQDDLRLSVVKSAEKPYNPQAYQMADITESFEAQMFASMKRSAEDAMEDVSIKSPTRVNPPPVVSPRKTPRSTHPGEGTSAHRHIYDFSPTLTSDDDTSLSTWKAPPNQHHNYENEMKPSRMSTDTLTSSNPRDWSGVFSPPIVFPGERADSTEDLSISSSSPRKDTSSSGSSSPRKVYAPTSLDPGTDEEELDLLYDSCLNCYYDPKTFKYYELIV</sequence>
<feature type="compositionally biased region" description="Basic and acidic residues" evidence="1">
    <location>
        <begin position="424"/>
        <end position="438"/>
    </location>
</feature>
<evidence type="ECO:0000313" key="3">
    <source>
        <dbReference type="EMBL" id="KAK3103082.1"/>
    </source>
</evidence>
<dbReference type="EMBL" id="VSWD01000005">
    <property type="protein sequence ID" value="KAK3103082.1"/>
    <property type="molecule type" value="Genomic_DNA"/>
</dbReference>
<protein>
    <recommendedName>
        <fullName evidence="2">CFA20 domain-containing protein</fullName>
    </recommendedName>
</protein>
<dbReference type="PANTHER" id="PTHR12458">
    <property type="entry name" value="ORF PROTEIN"/>
    <property type="match status" value="1"/>
</dbReference>
<evidence type="ECO:0000256" key="1">
    <source>
        <dbReference type="SAM" id="MobiDB-lite"/>
    </source>
</evidence>
<dbReference type="Pfam" id="PF05018">
    <property type="entry name" value="CFA20_dom"/>
    <property type="match status" value="1"/>
</dbReference>